<comment type="cofactor">
    <cofactor evidence="1">
        <name>FAD</name>
        <dbReference type="ChEBI" id="CHEBI:57692"/>
    </cofactor>
</comment>
<dbReference type="VEuPathDB" id="FungiDB:JI435_073950"/>
<evidence type="ECO:0000256" key="6">
    <source>
        <dbReference type="ARBA" id="ARBA00022448"/>
    </source>
</evidence>
<dbReference type="HOGENOM" id="CLU_321344_0_0_1"/>
<dbReference type="eggNOG" id="KOG2403">
    <property type="taxonomic scope" value="Eukaryota"/>
</dbReference>
<dbReference type="GO" id="GO:0050660">
    <property type="term" value="F:flavin adenine dinucleotide binding"/>
    <property type="evidence" value="ECO:0000318"/>
    <property type="project" value="GO_Central"/>
</dbReference>
<dbReference type="InParanoid" id="Q0ULG9"/>
<evidence type="ECO:0000259" key="17">
    <source>
        <dbReference type="Pfam" id="PF02910"/>
    </source>
</evidence>
<keyword evidence="9" id="KW-0274">FAD</keyword>
<dbReference type="FunFam" id="3.90.700.10:FF:000001">
    <property type="entry name" value="Mitochondrial succinate dehydrogenase flavoprotein subunit"/>
    <property type="match status" value="1"/>
</dbReference>
<dbReference type="Pfam" id="PF01370">
    <property type="entry name" value="Epimerase"/>
    <property type="match status" value="1"/>
</dbReference>
<dbReference type="GO" id="GO:0009055">
    <property type="term" value="F:electron transfer activity"/>
    <property type="evidence" value="ECO:0000318"/>
    <property type="project" value="GO_Central"/>
</dbReference>
<dbReference type="InterPro" id="IPR036291">
    <property type="entry name" value="NAD(P)-bd_dom_sf"/>
</dbReference>
<dbReference type="KEGG" id="pno:SNOG_07395"/>
<dbReference type="Gene3D" id="1.20.58.100">
    <property type="entry name" value="Fumarate reductase/succinate dehydrogenase flavoprotein-like, C-terminal domain"/>
    <property type="match status" value="1"/>
</dbReference>
<feature type="active site" description="Proton acceptor" evidence="14">
    <location>
        <position position="594"/>
    </location>
</feature>
<dbReference type="PROSITE" id="PS00504">
    <property type="entry name" value="FRD_SDH_FAD_BINDING"/>
    <property type="match status" value="1"/>
</dbReference>
<evidence type="ECO:0000256" key="3">
    <source>
        <dbReference type="ARBA" id="ARBA00005163"/>
    </source>
</evidence>
<evidence type="ECO:0000256" key="1">
    <source>
        <dbReference type="ARBA" id="ARBA00001974"/>
    </source>
</evidence>
<dbReference type="SUPFAM" id="SSF51735">
    <property type="entry name" value="NAD(P)-binding Rossmann-fold domains"/>
    <property type="match status" value="1"/>
</dbReference>
<accession>Q0ULG9</accession>
<dbReference type="VEuPathDB" id="FungiDB:JI435_430270"/>
<evidence type="ECO:0000256" key="8">
    <source>
        <dbReference type="ARBA" id="ARBA00022630"/>
    </source>
</evidence>
<keyword evidence="7" id="KW-0816">Tricarboxylic acid cycle</keyword>
<keyword evidence="8" id="KW-0285">Flavoprotein</keyword>
<dbReference type="PANTHER" id="PTHR11632:SF51">
    <property type="entry name" value="SUCCINATE DEHYDROGENASE [UBIQUINONE] FLAVOPROTEIN SUBUNIT, MITOCHONDRIAL"/>
    <property type="match status" value="1"/>
</dbReference>
<dbReference type="EC" id="1.3.5.1" evidence="5"/>
<dbReference type="Gene3D" id="4.10.80.40">
    <property type="entry name" value="succinate dehydrogenase protein domain"/>
    <property type="match status" value="1"/>
</dbReference>
<dbReference type="PANTHER" id="PTHR11632">
    <property type="entry name" value="SUCCINATE DEHYDROGENASE 2 FLAVOPROTEIN SUBUNIT"/>
    <property type="match status" value="1"/>
</dbReference>
<comment type="similarity">
    <text evidence="4">Belongs to the FAD-dependent oxidoreductase 2 family. FRD/SDH subfamily.</text>
</comment>
<dbReference type="InterPro" id="IPR015939">
    <property type="entry name" value="Fum_Rdtase/Succ_DH_flav-like_C"/>
</dbReference>
<dbReference type="SUPFAM" id="SSF51905">
    <property type="entry name" value="FAD/NAD(P)-binding domain"/>
    <property type="match status" value="1"/>
</dbReference>
<comment type="pathway">
    <text evidence="3">Carbohydrate metabolism; tricarboxylic acid cycle.</text>
</comment>
<dbReference type="GO" id="GO:0006099">
    <property type="term" value="P:tricarboxylic acid cycle"/>
    <property type="evidence" value="ECO:0007669"/>
    <property type="project" value="UniProtKB-KW"/>
</dbReference>
<evidence type="ECO:0000256" key="4">
    <source>
        <dbReference type="ARBA" id="ARBA00008040"/>
    </source>
</evidence>
<feature type="domain" description="FAD-dependent oxidoreductase 2 FAD-binding" evidence="15">
    <location>
        <begin position="358"/>
        <end position="552"/>
    </location>
</feature>
<evidence type="ECO:0000313" key="19">
    <source>
        <dbReference type="Proteomes" id="UP000001055"/>
    </source>
</evidence>
<dbReference type="Gene3D" id="3.40.50.720">
    <property type="entry name" value="NAD(P)-binding Rossmann-like Domain"/>
    <property type="match status" value="1"/>
</dbReference>
<dbReference type="Gene3D" id="3.90.700.10">
    <property type="entry name" value="Succinate dehydrogenase/fumarate reductase flavoprotein, catalytic domain"/>
    <property type="match status" value="1"/>
</dbReference>
<keyword evidence="12" id="KW-0472">Membrane</keyword>
<dbReference type="FunFam" id="4.10.80.40:FF:000002">
    <property type="entry name" value="Succinate dehydrogenase [ubiquinone] flavoprotein subunit, mitochondrial"/>
    <property type="match status" value="1"/>
</dbReference>
<keyword evidence="6" id="KW-0813">Transport</keyword>
<evidence type="ECO:0000256" key="5">
    <source>
        <dbReference type="ARBA" id="ARBA00012792"/>
    </source>
</evidence>
<evidence type="ECO:0000256" key="14">
    <source>
        <dbReference type="PIRSR" id="PIRSR630664-50"/>
    </source>
</evidence>
<evidence type="ECO:0000256" key="11">
    <source>
        <dbReference type="ARBA" id="ARBA00023002"/>
    </source>
</evidence>
<dbReference type="GeneID" id="5974623"/>
<dbReference type="Proteomes" id="UP000001055">
    <property type="component" value="Unassembled WGS sequence"/>
</dbReference>
<evidence type="ECO:0000256" key="9">
    <source>
        <dbReference type="ARBA" id="ARBA00022827"/>
    </source>
</evidence>
<dbReference type="FunFam" id="1.20.58.100:FF:000001">
    <property type="entry name" value="Succinate dehydrogenase flavoprotein subunit (SdhA)"/>
    <property type="match status" value="1"/>
</dbReference>
<dbReference type="SUPFAM" id="SSF56425">
    <property type="entry name" value="Succinate dehydrogenase/fumarate reductase flavoprotein, catalytic domain"/>
    <property type="match status" value="1"/>
</dbReference>
<organism evidence="18 19">
    <name type="scientific">Phaeosphaeria nodorum (strain SN15 / ATCC MYA-4574 / FGSC 10173)</name>
    <name type="common">Glume blotch fungus</name>
    <name type="synonym">Parastagonospora nodorum</name>
    <dbReference type="NCBI Taxonomy" id="321614"/>
    <lineage>
        <taxon>Eukaryota</taxon>
        <taxon>Fungi</taxon>
        <taxon>Dikarya</taxon>
        <taxon>Ascomycota</taxon>
        <taxon>Pezizomycotina</taxon>
        <taxon>Dothideomycetes</taxon>
        <taxon>Pleosporomycetidae</taxon>
        <taxon>Pleosporales</taxon>
        <taxon>Pleosporineae</taxon>
        <taxon>Phaeosphaeriaceae</taxon>
        <taxon>Parastagonospora</taxon>
    </lineage>
</organism>
<feature type="domain" description="NAD-dependent epimerase/dehydratase" evidence="16">
    <location>
        <begin position="5"/>
        <end position="209"/>
    </location>
</feature>
<dbReference type="AlphaFoldDB" id="Q0ULG9"/>
<evidence type="ECO:0000256" key="12">
    <source>
        <dbReference type="ARBA" id="ARBA00023136"/>
    </source>
</evidence>
<reference evidence="19" key="1">
    <citation type="journal article" date="2007" name="Plant Cell">
        <title>Dothideomycete-plant interactions illuminated by genome sequencing and EST analysis of the wheat pathogen Stagonospora nodorum.</title>
        <authorList>
            <person name="Hane J.K."/>
            <person name="Lowe R.G."/>
            <person name="Solomon P.S."/>
            <person name="Tan K.C."/>
            <person name="Schoch C.L."/>
            <person name="Spatafora J.W."/>
            <person name="Crous P.W."/>
            <person name="Kodira C."/>
            <person name="Birren B.W."/>
            <person name="Galagan J.E."/>
            <person name="Torriani S.F."/>
            <person name="McDonald B.A."/>
            <person name="Oliver R.P."/>
        </authorList>
    </citation>
    <scope>NUCLEOTIDE SEQUENCE [LARGE SCALE GENOMIC DNA]</scope>
    <source>
        <strain evidence="19">SN15 / ATCC MYA-4574 / FGSC 10173</strain>
    </source>
</reference>
<dbReference type="STRING" id="321614.Q0ULG9"/>
<dbReference type="InterPro" id="IPR003953">
    <property type="entry name" value="FAD-dep_OxRdtase_2_FAD-bd"/>
</dbReference>
<dbReference type="Pfam" id="PF00890">
    <property type="entry name" value="FAD_binding_2"/>
    <property type="match status" value="2"/>
</dbReference>
<sequence>MSELVFVTGGSGHIGSRVIIDALQAGYSICAAVRSHAKKDRILSIPAIKKLNPGKKLEFAIVPDLLVEGAYDEAIKGATLVIHVASPIPDTHKEGESYQTTLIDPAVKGTLNILEAAKKAGTIKRVVITSSVVAIISYKDFTSGKTEGMPYNEKSRTPLLQEPYDNTFEAYCASKIAALNESEKWLEQEKASISFDIVNIFPGFVIGRDELVTDAQDALRGTNRMVLGPVTGAELSYTPGASVHVRDVSLAHVKSLNLKVGGNQGYLLFSGGLKGTRWEESLDFVARYFPEAVKAGTLKNNGTILSVPQKIDASASEKALGLKYLSHEEQVTDVVGHYLELLAVMANSNFISTNTPSAIVVGAGGAGLRAAVGLTEAGLKTACVSKLFPTRSHTVAAQGGINAALGNMTEDDWRWHMYDTVKGSDWLGDQDAIHYMTREAVPAVVELENYGMPFSRTSDGTIYQRALGGQSLKYGKGGQAYRTACAADRTGHAMLHTLYGQSLKEGVQFFIEWFALDLMMSEGKCVGVTAMNMEDGTCHRMFAKNTILATGGEYLKRWVLITEGARGEGGYLINGEGERFMERYAPTAKDLASRDVVSRSMNLEIIEGRGCGPNKDHIHLQLSHLPKEIIMERLPGISETAGIFAGIDITKEPIPVLPTVHYCMGGIPTNYHGQVLDVRDGKDHVVDGLYAAGEAACVSVHGANRLGANSLLDIVVFGRASAHHISSNHAPSAAHHSAPENIGLDSISEIDSFLNSSGNTPTSSLRDSMQRTMQKTTAVFRTQDSLSEGHQQLRDIENDFSTDLRVTDRSLIWNSDLIETLELRNLLTNAVQTSKAALTRTESRGAHARDDYKERDDKEWMKHSLTWQKNVGDKVDWGTRGVVMGTLDEAECQNVPPMKRSY</sequence>
<dbReference type="GO" id="GO:0006121">
    <property type="term" value="P:mitochondrial electron transport, succinate to ubiquinone"/>
    <property type="evidence" value="ECO:0000318"/>
    <property type="project" value="GO_Central"/>
</dbReference>
<dbReference type="InterPro" id="IPR001509">
    <property type="entry name" value="Epimerase_deHydtase"/>
</dbReference>
<dbReference type="InterPro" id="IPR037099">
    <property type="entry name" value="Fum_R/Succ_DH_flav-like_C_sf"/>
</dbReference>
<dbReference type="FunFam" id="3.40.50.720:FF:001276">
    <property type="entry name" value="Predicted protein"/>
    <property type="match status" value="1"/>
</dbReference>
<dbReference type="InterPro" id="IPR036188">
    <property type="entry name" value="FAD/NAD-bd_sf"/>
</dbReference>
<name>Q0ULG9_PHANO</name>
<evidence type="ECO:0000313" key="18">
    <source>
        <dbReference type="EMBL" id="EAT84861.2"/>
    </source>
</evidence>
<evidence type="ECO:0000256" key="2">
    <source>
        <dbReference type="ARBA" id="ARBA00004170"/>
    </source>
</evidence>
<dbReference type="GO" id="GO:0008177">
    <property type="term" value="F:succinate dehydrogenase (quinone) activity"/>
    <property type="evidence" value="ECO:0000318"/>
    <property type="project" value="GO_Central"/>
</dbReference>
<evidence type="ECO:0000259" key="16">
    <source>
        <dbReference type="Pfam" id="PF01370"/>
    </source>
</evidence>
<evidence type="ECO:0000256" key="13">
    <source>
        <dbReference type="ARBA" id="ARBA00049220"/>
    </source>
</evidence>
<dbReference type="SUPFAM" id="SSF46977">
    <property type="entry name" value="Succinate dehydrogenase/fumarate reductase flavoprotein C-terminal domain"/>
    <property type="match status" value="1"/>
</dbReference>
<dbReference type="Gene3D" id="3.50.50.60">
    <property type="entry name" value="FAD/NAD(P)-binding domain"/>
    <property type="match status" value="2"/>
</dbReference>
<evidence type="ECO:0000256" key="7">
    <source>
        <dbReference type="ARBA" id="ARBA00022532"/>
    </source>
</evidence>
<dbReference type="eggNOG" id="KOG1502">
    <property type="taxonomic scope" value="Eukaryota"/>
</dbReference>
<dbReference type="Pfam" id="PF02910">
    <property type="entry name" value="Succ_DH_flav_C"/>
    <property type="match status" value="1"/>
</dbReference>
<gene>
    <name evidence="18" type="ORF">SNOG_07395</name>
</gene>
<proteinExistence type="inferred from homology"/>
<comment type="subcellular location">
    <subcellularLocation>
        <location evidence="2">Membrane</location>
        <topology evidence="2">Peripheral membrane protein</topology>
    </subcellularLocation>
</comment>
<evidence type="ECO:0000256" key="10">
    <source>
        <dbReference type="ARBA" id="ARBA00022982"/>
    </source>
</evidence>
<dbReference type="InterPro" id="IPR003952">
    <property type="entry name" value="FRD_SDH_FAD_BS"/>
</dbReference>
<keyword evidence="10" id="KW-0249">Electron transport</keyword>
<protein>
    <recommendedName>
        <fullName evidence="5">succinate dehydrogenase</fullName>
        <ecNumber evidence="5">1.3.5.1</ecNumber>
    </recommendedName>
</protein>
<keyword evidence="11" id="KW-0560">Oxidoreductase</keyword>
<dbReference type="InterPro" id="IPR027477">
    <property type="entry name" value="Succ_DH/fumarate_Rdtase_cat_sf"/>
</dbReference>
<feature type="domain" description="FAD-dependent oxidoreductase 2 FAD-binding" evidence="15">
    <location>
        <begin position="559"/>
        <end position="711"/>
    </location>
</feature>
<dbReference type="GO" id="GO:0005739">
    <property type="term" value="C:mitochondrion"/>
    <property type="evidence" value="ECO:0007669"/>
    <property type="project" value="GOC"/>
</dbReference>
<dbReference type="RefSeq" id="XP_001797730.1">
    <property type="nucleotide sequence ID" value="XM_001797678.1"/>
</dbReference>
<feature type="domain" description="Fumarate reductase/succinate dehydrogenase flavoprotein-like C-terminal" evidence="17">
    <location>
        <begin position="766"/>
        <end position="902"/>
    </location>
</feature>
<evidence type="ECO:0000259" key="15">
    <source>
        <dbReference type="Pfam" id="PF00890"/>
    </source>
</evidence>
<dbReference type="EMBL" id="CH445335">
    <property type="protein sequence ID" value="EAT84861.2"/>
    <property type="molecule type" value="Genomic_DNA"/>
</dbReference>
<dbReference type="GO" id="GO:0045273">
    <property type="term" value="C:respiratory chain complex II (succinate dehydrogenase)"/>
    <property type="evidence" value="ECO:0000318"/>
    <property type="project" value="GO_Central"/>
</dbReference>
<dbReference type="InterPro" id="IPR030664">
    <property type="entry name" value="SdhA/FrdA/AprA"/>
</dbReference>
<comment type="catalytic activity">
    <reaction evidence="13">
        <text>a quinone + succinate = fumarate + a quinol</text>
        <dbReference type="Rhea" id="RHEA:40523"/>
        <dbReference type="ChEBI" id="CHEBI:24646"/>
        <dbReference type="ChEBI" id="CHEBI:29806"/>
        <dbReference type="ChEBI" id="CHEBI:30031"/>
        <dbReference type="ChEBI" id="CHEBI:132124"/>
        <dbReference type="EC" id="1.3.5.1"/>
    </reaction>
</comment>